<evidence type="ECO:0000313" key="8">
    <source>
        <dbReference type="EMBL" id="CCF84444.1"/>
    </source>
</evidence>
<dbReference type="InterPro" id="IPR022791">
    <property type="entry name" value="L-PG_synthase/AglD"/>
</dbReference>
<keyword evidence="5 7" id="KW-0472">Membrane</keyword>
<comment type="subcellular location">
    <subcellularLocation>
        <location evidence="1">Cell membrane</location>
        <topology evidence="1">Multi-pass membrane protein</topology>
    </subcellularLocation>
</comment>
<accession>I4EID2</accession>
<evidence type="ECO:0000256" key="4">
    <source>
        <dbReference type="ARBA" id="ARBA00022989"/>
    </source>
</evidence>
<evidence type="ECO:0000256" key="3">
    <source>
        <dbReference type="ARBA" id="ARBA00022692"/>
    </source>
</evidence>
<name>I4EID2_9BACT</name>
<evidence type="ECO:0000256" key="1">
    <source>
        <dbReference type="ARBA" id="ARBA00004651"/>
    </source>
</evidence>
<dbReference type="RefSeq" id="WP_008478613.1">
    <property type="nucleotide sequence ID" value="NZ_CAGS01000270.1"/>
</dbReference>
<dbReference type="OrthoDB" id="163766at2"/>
<feature type="compositionally biased region" description="Pro residues" evidence="6">
    <location>
        <begin position="338"/>
        <end position="347"/>
    </location>
</feature>
<evidence type="ECO:0008006" key="10">
    <source>
        <dbReference type="Google" id="ProtNLM"/>
    </source>
</evidence>
<protein>
    <recommendedName>
        <fullName evidence="10">Flippase-like domain-containing protein</fullName>
    </recommendedName>
</protein>
<feature type="transmembrane region" description="Helical" evidence="7">
    <location>
        <begin position="260"/>
        <end position="283"/>
    </location>
</feature>
<sequence length="347" mass="36915">MLKWLVILSLVIAAGIAVYAVVGPHSLISSVRYLPGQTIGSLLVLLIGSEIVKGLRWAYFLRAADLNIRVVDGLTSYLAAQAASALPGGSAMAARMAEEHGQIRMRQAASGLVGEYIADTFALALVAAVAILYLHQPAIQLLVPAVTVLTGLGIVAVIRDQRLAQWVTGLLGRWERTRRVIPKEEDFRRRTIRLMRWRVIAIATLYSLLATLLSAAILFTIVASFSQRAVQPAEAMYVQSFSTIARMAFPVPGGYAAGDVSLAGLLHIVGIGLTGSAFIALAYRTAGTLFRTGFGFLVLVLRYPHLLVGSLRPGASTGPIATPNTSDGSGPGTLLIPAEPPPEPRSQ</sequence>
<keyword evidence="3 7" id="KW-0812">Transmembrane</keyword>
<feature type="transmembrane region" description="Helical" evidence="7">
    <location>
        <begin position="112"/>
        <end position="133"/>
    </location>
</feature>
<dbReference type="PANTHER" id="PTHR39087:SF2">
    <property type="entry name" value="UPF0104 MEMBRANE PROTEIN MJ1595"/>
    <property type="match status" value="1"/>
</dbReference>
<evidence type="ECO:0000256" key="6">
    <source>
        <dbReference type="SAM" id="MobiDB-lite"/>
    </source>
</evidence>
<keyword evidence="9" id="KW-1185">Reference proteome</keyword>
<dbReference type="Proteomes" id="UP000004221">
    <property type="component" value="Unassembled WGS sequence"/>
</dbReference>
<feature type="transmembrane region" description="Helical" evidence="7">
    <location>
        <begin position="139"/>
        <end position="158"/>
    </location>
</feature>
<keyword evidence="4 7" id="KW-1133">Transmembrane helix</keyword>
<dbReference type="PANTHER" id="PTHR39087">
    <property type="entry name" value="UPF0104 MEMBRANE PROTEIN MJ1595"/>
    <property type="match status" value="1"/>
</dbReference>
<evidence type="ECO:0000256" key="2">
    <source>
        <dbReference type="ARBA" id="ARBA00022475"/>
    </source>
</evidence>
<proteinExistence type="predicted"/>
<dbReference type="Pfam" id="PF03706">
    <property type="entry name" value="LPG_synthase_TM"/>
    <property type="match status" value="1"/>
</dbReference>
<dbReference type="GO" id="GO:0005886">
    <property type="term" value="C:plasma membrane"/>
    <property type="evidence" value="ECO:0007669"/>
    <property type="project" value="UniProtKB-SubCell"/>
</dbReference>
<feature type="transmembrane region" description="Helical" evidence="7">
    <location>
        <begin position="199"/>
        <end position="222"/>
    </location>
</feature>
<feature type="transmembrane region" description="Helical" evidence="7">
    <location>
        <begin position="30"/>
        <end position="52"/>
    </location>
</feature>
<dbReference type="AlphaFoldDB" id="I4EID2"/>
<reference evidence="8 9" key="1">
    <citation type="journal article" date="2012" name="ISME J.">
        <title>Nitrification expanded: discovery, physiology and genomics of a nitrite-oxidizing bacterium from the phylum Chloroflexi.</title>
        <authorList>
            <person name="Sorokin D.Y."/>
            <person name="Lucker S."/>
            <person name="Vejmelkova D."/>
            <person name="Kostrikina N.A."/>
            <person name="Kleerebezem R."/>
            <person name="Rijpstra W.I."/>
            <person name="Damste J.S."/>
            <person name="Le Paslier D."/>
            <person name="Muyzer G."/>
            <person name="Wagner M."/>
            <person name="van Loosdrecht M.C."/>
            <person name="Daims H."/>
        </authorList>
    </citation>
    <scope>NUCLEOTIDE SEQUENCE [LARGE SCALE GENOMIC DNA]</scope>
    <source>
        <strain evidence="9">none</strain>
    </source>
</reference>
<dbReference type="EMBL" id="CAGS01000270">
    <property type="protein sequence ID" value="CCF84444.1"/>
    <property type="molecule type" value="Genomic_DNA"/>
</dbReference>
<evidence type="ECO:0000256" key="5">
    <source>
        <dbReference type="ARBA" id="ARBA00023136"/>
    </source>
</evidence>
<evidence type="ECO:0000256" key="7">
    <source>
        <dbReference type="SAM" id="Phobius"/>
    </source>
</evidence>
<comment type="caution">
    <text evidence="8">The sequence shown here is derived from an EMBL/GenBank/DDBJ whole genome shotgun (WGS) entry which is preliminary data.</text>
</comment>
<gene>
    <name evidence="8" type="ORF">NITHO_3410007</name>
</gene>
<keyword evidence="2" id="KW-1003">Cell membrane</keyword>
<evidence type="ECO:0000313" key="9">
    <source>
        <dbReference type="Proteomes" id="UP000004221"/>
    </source>
</evidence>
<organism evidence="8 9">
    <name type="scientific">Nitrolancea hollandica Lb</name>
    <dbReference type="NCBI Taxonomy" id="1129897"/>
    <lineage>
        <taxon>Bacteria</taxon>
        <taxon>Pseudomonadati</taxon>
        <taxon>Thermomicrobiota</taxon>
        <taxon>Thermomicrobia</taxon>
        <taxon>Sphaerobacterales</taxon>
        <taxon>Sphaerobacterineae</taxon>
        <taxon>Sphaerobacteraceae</taxon>
        <taxon>Nitrolancea</taxon>
    </lineage>
</organism>
<feature type="region of interest" description="Disordered" evidence="6">
    <location>
        <begin position="317"/>
        <end position="347"/>
    </location>
</feature>